<keyword evidence="11" id="KW-0067">ATP-binding</keyword>
<keyword evidence="8" id="KW-0436">Ligase</keyword>
<keyword evidence="13" id="KW-0289">Folate biosynthesis</keyword>
<evidence type="ECO:0000256" key="11">
    <source>
        <dbReference type="ARBA" id="ARBA00022840"/>
    </source>
</evidence>
<gene>
    <name evidence="24" type="ORF">AU468_00655</name>
</gene>
<dbReference type="InterPro" id="IPR036615">
    <property type="entry name" value="Mur_ligase_C_dom_sf"/>
</dbReference>
<comment type="function">
    <text evidence="1">Functions in two distinct reactions of the de novo folate biosynthetic pathway. Catalyzes the addition of a glutamate residue to dihydropteroate (7,8-dihydropteroate or H2Pte) to form dihydrofolate (7,8-dihydrofolate monoglutamate or H2Pte-Glu). Also catalyzes successive additions of L-glutamate to tetrahydrofolate or 10-formyltetrahydrofolate or 5,10-methylenetetrahydrofolate, leading to folylpolyglutamate derivatives.</text>
</comment>
<dbReference type="GO" id="GO:0006730">
    <property type="term" value="P:one-carbon metabolic process"/>
    <property type="evidence" value="ECO:0007669"/>
    <property type="project" value="UniProtKB-KW"/>
</dbReference>
<evidence type="ECO:0000256" key="14">
    <source>
        <dbReference type="ARBA" id="ARBA00030048"/>
    </source>
</evidence>
<dbReference type="EC" id="6.3.2.17" evidence="5"/>
<dbReference type="Gene3D" id="3.40.1190.10">
    <property type="entry name" value="Mur-like, catalytic domain"/>
    <property type="match status" value="1"/>
</dbReference>
<dbReference type="InterPro" id="IPR001645">
    <property type="entry name" value="Folylpolyglutamate_synth"/>
</dbReference>
<dbReference type="PANTHER" id="PTHR11136:SF5">
    <property type="entry name" value="FOLYLPOLYGLUTAMATE SYNTHASE, MITOCHONDRIAL"/>
    <property type="match status" value="1"/>
</dbReference>
<dbReference type="PANTHER" id="PTHR11136">
    <property type="entry name" value="FOLYLPOLYGLUTAMATE SYNTHASE-RELATED"/>
    <property type="match status" value="1"/>
</dbReference>
<dbReference type="Proteomes" id="UP000237350">
    <property type="component" value="Unassembled WGS sequence"/>
</dbReference>
<proteinExistence type="predicted"/>
<evidence type="ECO:0000256" key="10">
    <source>
        <dbReference type="ARBA" id="ARBA00022741"/>
    </source>
</evidence>
<dbReference type="AlphaFoldDB" id="A0A2S4K0Y7"/>
<dbReference type="Gene3D" id="3.90.190.20">
    <property type="entry name" value="Mur ligase, C-terminal domain"/>
    <property type="match status" value="1"/>
</dbReference>
<comment type="caution">
    <text evidence="24">The sequence shown here is derived from an EMBL/GenBank/DDBJ whole genome shotgun (WGS) entry which is preliminary data.</text>
</comment>
<comment type="catalytic activity">
    <reaction evidence="19">
        <text>10-formyltetrahydrofolyl-(gamma-L-Glu)(n) + L-glutamate + ATP = 10-formyltetrahydrofolyl-(gamma-L-Glu)(n+1) + ADP + phosphate + H(+)</text>
        <dbReference type="Rhea" id="RHEA:51904"/>
        <dbReference type="Rhea" id="RHEA-COMP:13088"/>
        <dbReference type="Rhea" id="RHEA-COMP:14300"/>
        <dbReference type="ChEBI" id="CHEBI:15378"/>
        <dbReference type="ChEBI" id="CHEBI:29985"/>
        <dbReference type="ChEBI" id="CHEBI:30616"/>
        <dbReference type="ChEBI" id="CHEBI:43474"/>
        <dbReference type="ChEBI" id="CHEBI:134413"/>
        <dbReference type="ChEBI" id="CHEBI:456216"/>
        <dbReference type="EC" id="6.3.2.17"/>
    </reaction>
</comment>
<dbReference type="GO" id="GO:0046872">
    <property type="term" value="F:metal ion binding"/>
    <property type="evidence" value="ECO:0007669"/>
    <property type="project" value="UniProtKB-KW"/>
</dbReference>
<name>A0A2S4K0Y7_9SPIO</name>
<dbReference type="GO" id="GO:0005524">
    <property type="term" value="F:ATP binding"/>
    <property type="evidence" value="ECO:0007669"/>
    <property type="project" value="UniProtKB-KW"/>
</dbReference>
<dbReference type="EC" id="6.3.2.12" evidence="4"/>
<sequence>MTPGDQDRGAQPLPSRTGDPREEDPQDGDPREEWTLDGAFRRFESRTNLERGGTPHLRQYRLNRMEALLQRLGNPQESLPVIHVAGSKGKGSTAAFTAELLAAASHRVGLYTSPHVTDYRERFRVLTPRSGTGETRETTRGDSPEEILLKESRRVWELVPALEREGCPPDELPTTFELLTALAFCAFTAADCEFALLETGLGGRLDATNLCVPLVTIITRLELEHQEYLGETLAEIAREKAGIIKPGIPLITAPQRREARSVLARQAALQKAPLLRLRPLDRSIPLTLGGEVQRINAALALGAFGELHRQGRVKDAPRRVLEEALTRTTLPGRGERLADLYLDGAHTPESVAQVVRTLTPPGGVAILGVVQGKDLRGIARALAPAVSRVVVSRPGTFKPGDPSEVFRTLLDEGIQAELIPDPLEALTRARELNRLIAPPAEEPPPIVVTGSFYMVGEIRRLVLAEPSPAREPRTARTEGAGPCR</sequence>
<evidence type="ECO:0000256" key="19">
    <source>
        <dbReference type="ARBA" id="ARBA00047808"/>
    </source>
</evidence>
<evidence type="ECO:0000256" key="17">
    <source>
        <dbReference type="ARBA" id="ARBA00032510"/>
    </source>
</evidence>
<evidence type="ECO:0000256" key="15">
    <source>
        <dbReference type="ARBA" id="ARBA00030592"/>
    </source>
</evidence>
<comment type="pathway">
    <text evidence="3">Cofactor biosynthesis; tetrahydrofolylpolyglutamate biosynthesis.</text>
</comment>
<evidence type="ECO:0000256" key="18">
    <source>
        <dbReference type="ARBA" id="ARBA00047493"/>
    </source>
</evidence>
<evidence type="ECO:0000256" key="22">
    <source>
        <dbReference type="SAM" id="MobiDB-lite"/>
    </source>
</evidence>
<dbReference type="OrthoDB" id="9809356at2"/>
<evidence type="ECO:0000256" key="3">
    <source>
        <dbReference type="ARBA" id="ARBA00005150"/>
    </source>
</evidence>
<dbReference type="SUPFAM" id="SSF53623">
    <property type="entry name" value="MurD-like peptide ligases, catalytic domain"/>
    <property type="match status" value="1"/>
</dbReference>
<dbReference type="GO" id="GO:0005829">
    <property type="term" value="C:cytosol"/>
    <property type="evidence" value="ECO:0007669"/>
    <property type="project" value="TreeGrafter"/>
</dbReference>
<evidence type="ECO:0000313" key="25">
    <source>
        <dbReference type="Proteomes" id="UP000237350"/>
    </source>
</evidence>
<evidence type="ECO:0000256" key="16">
    <source>
        <dbReference type="ARBA" id="ARBA00030876"/>
    </source>
</evidence>
<dbReference type="NCBIfam" id="TIGR01499">
    <property type="entry name" value="folC"/>
    <property type="match status" value="1"/>
</dbReference>
<keyword evidence="7" id="KW-0554">One-carbon metabolism</keyword>
<dbReference type="InterPro" id="IPR036565">
    <property type="entry name" value="Mur-like_cat_sf"/>
</dbReference>
<evidence type="ECO:0000256" key="13">
    <source>
        <dbReference type="ARBA" id="ARBA00022909"/>
    </source>
</evidence>
<evidence type="ECO:0000256" key="1">
    <source>
        <dbReference type="ARBA" id="ARBA00002714"/>
    </source>
</evidence>
<comment type="catalytic activity">
    <reaction evidence="18">
        <text>(6S)-5,6,7,8-tetrahydrofolyl-(gamma-L-Glu)(n) + L-glutamate + ATP = (6S)-5,6,7,8-tetrahydrofolyl-(gamma-L-Glu)(n+1) + ADP + phosphate + H(+)</text>
        <dbReference type="Rhea" id="RHEA:10580"/>
        <dbReference type="Rhea" id="RHEA-COMP:14738"/>
        <dbReference type="Rhea" id="RHEA-COMP:14740"/>
        <dbReference type="ChEBI" id="CHEBI:15378"/>
        <dbReference type="ChEBI" id="CHEBI:29985"/>
        <dbReference type="ChEBI" id="CHEBI:30616"/>
        <dbReference type="ChEBI" id="CHEBI:43474"/>
        <dbReference type="ChEBI" id="CHEBI:141005"/>
        <dbReference type="ChEBI" id="CHEBI:456216"/>
        <dbReference type="EC" id="6.3.2.17"/>
    </reaction>
</comment>
<evidence type="ECO:0000256" key="12">
    <source>
        <dbReference type="ARBA" id="ARBA00022842"/>
    </source>
</evidence>
<keyword evidence="12" id="KW-0460">Magnesium</keyword>
<evidence type="ECO:0000256" key="2">
    <source>
        <dbReference type="ARBA" id="ARBA00004799"/>
    </source>
</evidence>
<evidence type="ECO:0000256" key="6">
    <source>
        <dbReference type="ARBA" id="ARBA00019357"/>
    </source>
</evidence>
<organism evidence="24 25">
    <name type="scientific">Alkalispirochaeta sphaeroplastigenens</name>
    <dbReference type="NCBI Taxonomy" id="1187066"/>
    <lineage>
        <taxon>Bacteria</taxon>
        <taxon>Pseudomonadati</taxon>
        <taxon>Spirochaetota</taxon>
        <taxon>Spirochaetia</taxon>
        <taxon>Spirochaetales</taxon>
        <taxon>Spirochaetaceae</taxon>
        <taxon>Alkalispirochaeta</taxon>
    </lineage>
</organism>
<evidence type="ECO:0000256" key="20">
    <source>
        <dbReference type="ARBA" id="ARBA00049035"/>
    </source>
</evidence>
<evidence type="ECO:0000256" key="9">
    <source>
        <dbReference type="ARBA" id="ARBA00022723"/>
    </source>
</evidence>
<dbReference type="EMBL" id="LPWH01000002">
    <property type="protein sequence ID" value="POR05419.1"/>
    <property type="molecule type" value="Genomic_DNA"/>
</dbReference>
<dbReference type="GO" id="GO:0008841">
    <property type="term" value="F:dihydrofolate synthase activity"/>
    <property type="evidence" value="ECO:0007669"/>
    <property type="project" value="UniProtKB-EC"/>
</dbReference>
<reference evidence="25" key="1">
    <citation type="submission" date="2015-12" db="EMBL/GenBank/DDBJ databases">
        <authorList>
            <person name="Lodha T.D."/>
            <person name="Chintalapati S."/>
            <person name="Chintalapati V.R."/>
            <person name="Sravanthi T."/>
        </authorList>
    </citation>
    <scope>NUCLEOTIDE SEQUENCE [LARGE SCALE GENOMIC DNA]</scope>
    <source>
        <strain evidence="25">JC133</strain>
    </source>
</reference>
<dbReference type="Pfam" id="PF02875">
    <property type="entry name" value="Mur_ligase_C"/>
    <property type="match status" value="1"/>
</dbReference>
<evidence type="ECO:0000313" key="24">
    <source>
        <dbReference type="EMBL" id="POR05419.1"/>
    </source>
</evidence>
<evidence type="ECO:0000256" key="4">
    <source>
        <dbReference type="ARBA" id="ARBA00013023"/>
    </source>
</evidence>
<feature type="region of interest" description="Disordered" evidence="22">
    <location>
        <begin position="1"/>
        <end position="35"/>
    </location>
</feature>
<evidence type="ECO:0000256" key="7">
    <source>
        <dbReference type="ARBA" id="ARBA00022563"/>
    </source>
</evidence>
<comment type="pathway">
    <text evidence="2">Cofactor biosynthesis; tetrahydrofolate biosynthesis; 7,8-dihydrofolate from 2-amino-4-hydroxy-6-hydroxymethyl-7,8-dihydropteridine diphosphate and 4-aminobenzoate: step 2/2.</text>
</comment>
<evidence type="ECO:0000259" key="23">
    <source>
        <dbReference type="Pfam" id="PF02875"/>
    </source>
</evidence>
<protein>
    <recommendedName>
        <fullName evidence="6">Dihydrofolate synthase/folylpolyglutamate synthase</fullName>
        <ecNumber evidence="4">6.3.2.12</ecNumber>
        <ecNumber evidence="5">6.3.2.17</ecNumber>
    </recommendedName>
    <alternativeName>
        <fullName evidence="16">Folylpoly-gamma-glutamate synthetase</fullName>
    </alternativeName>
    <alternativeName>
        <fullName evidence="17">Folylpoly-gamma-glutamate synthetase-dihydrofolate synthetase</fullName>
    </alternativeName>
    <alternativeName>
        <fullName evidence="14">Folylpolyglutamate synthetase</fullName>
    </alternativeName>
    <alternativeName>
        <fullName evidence="15">Tetrahydrofolylpolyglutamate synthase</fullName>
    </alternativeName>
</protein>
<keyword evidence="10" id="KW-0547">Nucleotide-binding</keyword>
<dbReference type="GO" id="GO:0046656">
    <property type="term" value="P:folic acid biosynthetic process"/>
    <property type="evidence" value="ECO:0007669"/>
    <property type="project" value="UniProtKB-KW"/>
</dbReference>
<keyword evidence="25" id="KW-1185">Reference proteome</keyword>
<accession>A0A2S4K0Y7</accession>
<keyword evidence="9" id="KW-0479">Metal-binding</keyword>
<evidence type="ECO:0000256" key="21">
    <source>
        <dbReference type="ARBA" id="ARBA00049161"/>
    </source>
</evidence>
<comment type="catalytic activity">
    <reaction evidence="20">
        <text>(6R)-5,10-methylenetetrahydrofolyl-(gamma-L-Glu)(n) + L-glutamate + ATP = (6R)-5,10-methylenetetrahydrofolyl-(gamma-L-Glu)(n+1) + ADP + phosphate + H(+)</text>
        <dbReference type="Rhea" id="RHEA:51912"/>
        <dbReference type="Rhea" id="RHEA-COMP:13257"/>
        <dbReference type="Rhea" id="RHEA-COMP:13258"/>
        <dbReference type="ChEBI" id="CHEBI:15378"/>
        <dbReference type="ChEBI" id="CHEBI:29985"/>
        <dbReference type="ChEBI" id="CHEBI:30616"/>
        <dbReference type="ChEBI" id="CHEBI:43474"/>
        <dbReference type="ChEBI" id="CHEBI:136572"/>
        <dbReference type="ChEBI" id="CHEBI:456216"/>
        <dbReference type="EC" id="6.3.2.17"/>
    </reaction>
</comment>
<feature type="domain" description="Mur ligase C-terminal" evidence="23">
    <location>
        <begin position="338"/>
        <end position="430"/>
    </location>
</feature>
<dbReference type="SUPFAM" id="SSF53244">
    <property type="entry name" value="MurD-like peptide ligases, peptide-binding domain"/>
    <property type="match status" value="1"/>
</dbReference>
<evidence type="ECO:0000256" key="8">
    <source>
        <dbReference type="ARBA" id="ARBA00022598"/>
    </source>
</evidence>
<dbReference type="RefSeq" id="WP_103679061.1">
    <property type="nucleotide sequence ID" value="NZ_LPWH01000002.1"/>
</dbReference>
<comment type="catalytic activity">
    <reaction evidence="21">
        <text>7,8-dihydropteroate + L-glutamate + ATP = 7,8-dihydrofolate + ADP + phosphate + H(+)</text>
        <dbReference type="Rhea" id="RHEA:23584"/>
        <dbReference type="ChEBI" id="CHEBI:15378"/>
        <dbReference type="ChEBI" id="CHEBI:17839"/>
        <dbReference type="ChEBI" id="CHEBI:29985"/>
        <dbReference type="ChEBI" id="CHEBI:30616"/>
        <dbReference type="ChEBI" id="CHEBI:43474"/>
        <dbReference type="ChEBI" id="CHEBI:57451"/>
        <dbReference type="ChEBI" id="CHEBI:456216"/>
        <dbReference type="EC" id="6.3.2.12"/>
    </reaction>
</comment>
<dbReference type="InterPro" id="IPR004101">
    <property type="entry name" value="Mur_ligase_C"/>
</dbReference>
<dbReference type="GO" id="GO:0004326">
    <property type="term" value="F:tetrahydrofolylpolyglutamate synthase activity"/>
    <property type="evidence" value="ECO:0007669"/>
    <property type="project" value="UniProtKB-EC"/>
</dbReference>
<evidence type="ECO:0000256" key="5">
    <source>
        <dbReference type="ARBA" id="ARBA00013025"/>
    </source>
</evidence>